<sequence>MKLFTKLALVSAVAVSSNAMAMQAMDDAALSSTTGQDGISIGIGISRVEIDKLHVFDGDGLAGGYNTVTVNSGVVTSTPTTAAAGAITINDVVVGAPMTAKMIPDPNDATKQIEDPSGAKTLDVTRTISATDHNLANLVIDTDGGNGSPFLNVAATVSGLDISLGKIEVNDVTSSSKAGAYVAGTGSAEILSGLSLKTGRMTANIQLGNTPQGAMIKLDGSMIGGLEINDLALKDASAGGGGYITIGGIKLKDTGTSDLALNADVAVTKEGLAVTAMKNAAGTDIYITKVVLGGGTIASGDTPFQGTGAGSASIGDVAISGMKVWNGAAGLAAIPGAANGAVITIAGH</sequence>
<gene>
    <name evidence="3" type="ORF">EXU28_15050</name>
</gene>
<evidence type="ECO:0000259" key="2">
    <source>
        <dbReference type="Pfam" id="PF19657"/>
    </source>
</evidence>
<dbReference type="EMBL" id="SGSQ01000025">
    <property type="protein sequence ID" value="RZG44296.1"/>
    <property type="molecule type" value="Genomic_DNA"/>
</dbReference>
<evidence type="ECO:0000313" key="4">
    <source>
        <dbReference type="Proteomes" id="UP000293863"/>
    </source>
</evidence>
<dbReference type="Pfam" id="PF19657">
    <property type="entry name" value="DUF6160"/>
    <property type="match status" value="1"/>
</dbReference>
<keyword evidence="1" id="KW-0732">Signal</keyword>
<reference evidence="3 4" key="1">
    <citation type="submission" date="2019-02" db="EMBL/GenBank/DDBJ databases">
        <title>The Batch Genome Submission of Acinetobacter spp. strains.</title>
        <authorList>
            <person name="Qin J."/>
            <person name="Hu Y."/>
            <person name="Ye H."/>
            <person name="Wei L."/>
            <person name="Feng Y."/>
            <person name="Zong Z."/>
        </authorList>
    </citation>
    <scope>NUCLEOTIDE SEQUENCE [LARGE SCALE GENOMIC DNA]</scope>
    <source>
        <strain evidence="3 4">WCHAW060049</strain>
    </source>
</reference>
<evidence type="ECO:0000256" key="1">
    <source>
        <dbReference type="SAM" id="SignalP"/>
    </source>
</evidence>
<keyword evidence="4" id="KW-1185">Reference proteome</keyword>
<dbReference type="Proteomes" id="UP000293863">
    <property type="component" value="Unassembled WGS sequence"/>
</dbReference>
<protein>
    <submittedName>
        <fullName evidence="3">Pilus assembly protein FilA</fullName>
    </submittedName>
</protein>
<evidence type="ECO:0000313" key="3">
    <source>
        <dbReference type="EMBL" id="RZG44296.1"/>
    </source>
</evidence>
<accession>A0A4Q7AD77</accession>
<proteinExistence type="predicted"/>
<name>A0A4Q7AD77_9GAMM</name>
<feature type="signal peptide" evidence="1">
    <location>
        <begin position="1"/>
        <end position="21"/>
    </location>
</feature>
<organism evidence="3 4">
    <name type="scientific">Acinetobacter wuhouensis</name>
    <dbReference type="NCBI Taxonomy" id="1879050"/>
    <lineage>
        <taxon>Bacteria</taxon>
        <taxon>Pseudomonadati</taxon>
        <taxon>Pseudomonadota</taxon>
        <taxon>Gammaproteobacteria</taxon>
        <taxon>Moraxellales</taxon>
        <taxon>Moraxellaceae</taxon>
        <taxon>Acinetobacter</taxon>
    </lineage>
</organism>
<dbReference type="InterPro" id="IPR046158">
    <property type="entry name" value="DUF6160"/>
</dbReference>
<dbReference type="AlphaFoldDB" id="A0A4Q7AD77"/>
<feature type="domain" description="DUF6160" evidence="2">
    <location>
        <begin position="1"/>
        <end position="74"/>
    </location>
</feature>
<dbReference type="RefSeq" id="WP_130168817.1">
    <property type="nucleotide sequence ID" value="NZ_SGSQ01000025.1"/>
</dbReference>
<comment type="caution">
    <text evidence="3">The sequence shown here is derived from an EMBL/GenBank/DDBJ whole genome shotgun (WGS) entry which is preliminary data.</text>
</comment>
<feature type="chain" id="PRO_5020240780" evidence="1">
    <location>
        <begin position="22"/>
        <end position="348"/>
    </location>
</feature>